<feature type="signal peptide" evidence="1">
    <location>
        <begin position="1"/>
        <end position="22"/>
    </location>
</feature>
<evidence type="ECO:0000313" key="2">
    <source>
        <dbReference type="EMBL" id="MFC6037615.1"/>
    </source>
</evidence>
<keyword evidence="3" id="KW-1185">Reference proteome</keyword>
<comment type="caution">
    <text evidence="2">The sequence shown here is derived from an EMBL/GenBank/DDBJ whole genome shotgun (WGS) entry which is preliminary data.</text>
</comment>
<evidence type="ECO:0000256" key="1">
    <source>
        <dbReference type="SAM" id="SignalP"/>
    </source>
</evidence>
<proteinExistence type="predicted"/>
<dbReference type="Proteomes" id="UP001596116">
    <property type="component" value="Unassembled WGS sequence"/>
</dbReference>
<reference evidence="2 3" key="1">
    <citation type="submission" date="2024-09" db="EMBL/GenBank/DDBJ databases">
        <authorList>
            <person name="Zhang Z.-H."/>
        </authorList>
    </citation>
    <scope>NUCLEOTIDE SEQUENCE [LARGE SCALE GENOMIC DNA]</scope>
    <source>
        <strain evidence="2 3">HHTR114</strain>
    </source>
</reference>
<feature type="chain" id="PRO_5046832395" evidence="1">
    <location>
        <begin position="23"/>
        <end position="207"/>
    </location>
</feature>
<sequence>MRKTLFASLGMVAARASMMCLAAVVMITAPAAAWREWLGQDDIAALFPAPLDGWTVEDVAIEKRDTVTSGFEAFAVAPLAETATAGVSVRLKVTRIYSQPEKSITISIDTEDIESAVSVDGMSAAYTSDADARARLEHAGIIPFERDGYPGLKLAVANEAGRVFKVGSAGVLSLQCAYPDCGADLDAMTARLDFSAIAEFVAFDHRR</sequence>
<evidence type="ECO:0000313" key="3">
    <source>
        <dbReference type="Proteomes" id="UP001596116"/>
    </source>
</evidence>
<dbReference type="RefSeq" id="WP_379880997.1">
    <property type="nucleotide sequence ID" value="NZ_JBHPON010000003.1"/>
</dbReference>
<organism evidence="2 3">
    <name type="scientific">Hyphococcus aureus</name>
    <dbReference type="NCBI Taxonomy" id="2666033"/>
    <lineage>
        <taxon>Bacteria</taxon>
        <taxon>Pseudomonadati</taxon>
        <taxon>Pseudomonadota</taxon>
        <taxon>Alphaproteobacteria</taxon>
        <taxon>Parvularculales</taxon>
        <taxon>Parvularculaceae</taxon>
        <taxon>Hyphococcus</taxon>
    </lineage>
</organism>
<keyword evidence="1" id="KW-0732">Signal</keyword>
<accession>A0ABW1KZW7</accession>
<dbReference type="EMBL" id="JBHPON010000003">
    <property type="protein sequence ID" value="MFC6037615.1"/>
    <property type="molecule type" value="Genomic_DNA"/>
</dbReference>
<protein>
    <submittedName>
        <fullName evidence="2">Uncharacterized protein</fullName>
    </submittedName>
</protein>
<gene>
    <name evidence="2" type="ORF">ACFMB1_18825</name>
</gene>
<name>A0ABW1KZW7_9PROT</name>